<sequence>MRRQPVVAPSRAGVRPAVEAVLAGQARRRDYGDHMQQRRVGRTGLRVSSIGLGTMTWGRDTEEHDAAEQLKALLDVGGTLVDTAAGYGNGAAEALLGHLLGSGVDRRDVVLASKAGMRGGVADASRRTLLDDLDDSLDRLGTDHLDLWLVEHPDPATPLEETVGALEDAVRSGRTRYVGLSNFPAWKTAQAATLLATAGPGMAAVEMEYSLLQRGVEREMVPAARSLGFGVLAWSPLGRGVLTGKYRATVPASSRAASPHLRGFVEPYLTDRSHGVVEAVMTAANGLGRTPLEVAMAWARDAPGVACAITGARNAGQLRGVLAADDLELPEAIRDVLDEVTAPGLGYPERP</sequence>
<evidence type="ECO:0000259" key="1">
    <source>
        <dbReference type="Pfam" id="PF00248"/>
    </source>
</evidence>
<reference evidence="3" key="1">
    <citation type="journal article" date="2019" name="Int. J. Syst. Evol. Microbiol.">
        <title>The Global Catalogue of Microorganisms (GCM) 10K type strain sequencing project: providing services to taxonomists for standard genome sequencing and annotation.</title>
        <authorList>
            <consortium name="The Broad Institute Genomics Platform"/>
            <consortium name="The Broad Institute Genome Sequencing Center for Infectious Disease"/>
            <person name="Wu L."/>
            <person name="Ma J."/>
        </authorList>
    </citation>
    <scope>NUCLEOTIDE SEQUENCE [LARGE SCALE GENOMIC DNA]</scope>
    <source>
        <strain evidence="3">JCM 17810</strain>
    </source>
</reference>
<dbReference type="InterPro" id="IPR050523">
    <property type="entry name" value="AKR_Detox_Biosynth"/>
</dbReference>
<proteinExistence type="predicted"/>
<dbReference type="Gene3D" id="3.20.20.100">
    <property type="entry name" value="NADP-dependent oxidoreductase domain"/>
    <property type="match status" value="1"/>
</dbReference>
<feature type="domain" description="NADP-dependent oxidoreductase" evidence="1">
    <location>
        <begin position="50"/>
        <end position="332"/>
    </location>
</feature>
<dbReference type="Pfam" id="PF00248">
    <property type="entry name" value="Aldo_ket_red"/>
    <property type="match status" value="1"/>
</dbReference>
<gene>
    <name evidence="2" type="ORF">GCM10023169_16800</name>
</gene>
<dbReference type="SUPFAM" id="SSF51430">
    <property type="entry name" value="NAD(P)-linked oxidoreductase"/>
    <property type="match status" value="1"/>
</dbReference>
<dbReference type="InterPro" id="IPR018170">
    <property type="entry name" value="Aldo/ket_reductase_CS"/>
</dbReference>
<protein>
    <submittedName>
        <fullName evidence="2">Aldo/keto reductase</fullName>
    </submittedName>
</protein>
<dbReference type="InterPro" id="IPR036812">
    <property type="entry name" value="NAD(P)_OxRdtase_dom_sf"/>
</dbReference>
<name>A0ABP8L4E0_9MICO</name>
<accession>A0ABP8L4E0</accession>
<dbReference type="Proteomes" id="UP001500622">
    <property type="component" value="Unassembled WGS sequence"/>
</dbReference>
<dbReference type="InterPro" id="IPR020471">
    <property type="entry name" value="AKR"/>
</dbReference>
<dbReference type="PANTHER" id="PTHR43364">
    <property type="entry name" value="NADH-SPECIFIC METHYLGLYOXAL REDUCTASE-RELATED"/>
    <property type="match status" value="1"/>
</dbReference>
<dbReference type="EMBL" id="BAABGN010000007">
    <property type="protein sequence ID" value="GAA4422406.1"/>
    <property type="molecule type" value="Genomic_DNA"/>
</dbReference>
<dbReference type="InterPro" id="IPR023210">
    <property type="entry name" value="NADP_OxRdtase_dom"/>
</dbReference>
<evidence type="ECO:0000313" key="3">
    <source>
        <dbReference type="Proteomes" id="UP001500622"/>
    </source>
</evidence>
<dbReference type="PANTHER" id="PTHR43364:SF18">
    <property type="entry name" value="OXIDOREDUCTASE"/>
    <property type="match status" value="1"/>
</dbReference>
<organism evidence="2 3">
    <name type="scientific">Georgenia halophila</name>
    <dbReference type="NCBI Taxonomy" id="620889"/>
    <lineage>
        <taxon>Bacteria</taxon>
        <taxon>Bacillati</taxon>
        <taxon>Actinomycetota</taxon>
        <taxon>Actinomycetes</taxon>
        <taxon>Micrococcales</taxon>
        <taxon>Bogoriellaceae</taxon>
        <taxon>Georgenia</taxon>
    </lineage>
</organism>
<keyword evidence="3" id="KW-1185">Reference proteome</keyword>
<comment type="caution">
    <text evidence="2">The sequence shown here is derived from an EMBL/GenBank/DDBJ whole genome shotgun (WGS) entry which is preliminary data.</text>
</comment>
<dbReference type="PRINTS" id="PR00069">
    <property type="entry name" value="ALDKETRDTASE"/>
</dbReference>
<evidence type="ECO:0000313" key="2">
    <source>
        <dbReference type="EMBL" id="GAA4422406.1"/>
    </source>
</evidence>
<dbReference type="PROSITE" id="PS00062">
    <property type="entry name" value="ALDOKETO_REDUCTASE_2"/>
    <property type="match status" value="1"/>
</dbReference>